<evidence type="ECO:0000313" key="4">
    <source>
        <dbReference type="EMBL" id="SHI13431.1"/>
    </source>
</evidence>
<dbReference type="RefSeq" id="WP_084726483.1">
    <property type="nucleotide sequence ID" value="NZ_FQXV01000009.1"/>
</dbReference>
<feature type="DNA-binding region" description="H-T-H motif" evidence="2">
    <location>
        <begin position="33"/>
        <end position="52"/>
    </location>
</feature>
<evidence type="ECO:0000256" key="2">
    <source>
        <dbReference type="PROSITE-ProRule" id="PRU00335"/>
    </source>
</evidence>
<organism evidence="4 5">
    <name type="scientific">Sporobacter termitidis DSM 10068</name>
    <dbReference type="NCBI Taxonomy" id="1123282"/>
    <lineage>
        <taxon>Bacteria</taxon>
        <taxon>Bacillati</taxon>
        <taxon>Bacillota</taxon>
        <taxon>Clostridia</taxon>
        <taxon>Eubacteriales</taxon>
        <taxon>Oscillospiraceae</taxon>
        <taxon>Sporobacter</taxon>
    </lineage>
</organism>
<keyword evidence="5" id="KW-1185">Reference proteome</keyword>
<sequence length="187" mass="21776">MAEKTDRRVLYTKMVLKQSLLELLREHPIEKITIKDICQKADINRGTFYSHFSDPYDLLEQIENELFSEILSSVESLLKAEAISGLLLKIFESIHKNSDLCRILFSDYGDKVFLRRIMNIARDRSIAEWKKMIPAVKDEQMELLYLFYANGCVAIIQHWLLSGMKESPQELSDMIEKLSLKGLRAFI</sequence>
<dbReference type="Pfam" id="PF14278">
    <property type="entry name" value="TetR_C_8"/>
    <property type="match status" value="1"/>
</dbReference>
<dbReference type="SUPFAM" id="SSF46689">
    <property type="entry name" value="Homeodomain-like"/>
    <property type="match status" value="1"/>
</dbReference>
<dbReference type="PROSITE" id="PS50977">
    <property type="entry name" value="HTH_TETR_2"/>
    <property type="match status" value="1"/>
</dbReference>
<dbReference type="STRING" id="1123282.SAMN02745823_02691"/>
<reference evidence="4 5" key="1">
    <citation type="submission" date="2016-11" db="EMBL/GenBank/DDBJ databases">
        <authorList>
            <person name="Jaros S."/>
            <person name="Januszkiewicz K."/>
            <person name="Wedrychowicz H."/>
        </authorList>
    </citation>
    <scope>NUCLEOTIDE SEQUENCE [LARGE SCALE GENOMIC DNA]</scope>
    <source>
        <strain evidence="4 5">DSM 10068</strain>
    </source>
</reference>
<dbReference type="PANTHER" id="PTHR43479">
    <property type="entry name" value="ACREF/ENVCD OPERON REPRESSOR-RELATED"/>
    <property type="match status" value="1"/>
</dbReference>
<dbReference type="InterPro" id="IPR009057">
    <property type="entry name" value="Homeodomain-like_sf"/>
</dbReference>
<proteinExistence type="predicted"/>
<dbReference type="GO" id="GO:0003677">
    <property type="term" value="F:DNA binding"/>
    <property type="evidence" value="ECO:0007669"/>
    <property type="project" value="UniProtKB-UniRule"/>
</dbReference>
<keyword evidence="1 2" id="KW-0238">DNA-binding</keyword>
<accession>A0A1M5YN76</accession>
<dbReference type="Gene3D" id="1.10.357.10">
    <property type="entry name" value="Tetracycline Repressor, domain 2"/>
    <property type="match status" value="1"/>
</dbReference>
<evidence type="ECO:0000256" key="1">
    <source>
        <dbReference type="ARBA" id="ARBA00023125"/>
    </source>
</evidence>
<dbReference type="OrthoDB" id="9810250at2"/>
<dbReference type="PANTHER" id="PTHR43479:SF7">
    <property type="entry name" value="TETR-FAMILY TRANSCRIPTIONAL REGULATOR"/>
    <property type="match status" value="1"/>
</dbReference>
<dbReference type="Proteomes" id="UP000183995">
    <property type="component" value="Unassembled WGS sequence"/>
</dbReference>
<dbReference type="InterPro" id="IPR039532">
    <property type="entry name" value="TetR_C_Firmicutes"/>
</dbReference>
<dbReference type="InterPro" id="IPR050624">
    <property type="entry name" value="HTH-type_Tx_Regulator"/>
</dbReference>
<gene>
    <name evidence="4" type="ORF">SAMN02745823_02691</name>
</gene>
<evidence type="ECO:0000259" key="3">
    <source>
        <dbReference type="PROSITE" id="PS50977"/>
    </source>
</evidence>
<dbReference type="EMBL" id="FQXV01000009">
    <property type="protein sequence ID" value="SHI13431.1"/>
    <property type="molecule type" value="Genomic_DNA"/>
</dbReference>
<evidence type="ECO:0000313" key="5">
    <source>
        <dbReference type="Proteomes" id="UP000183995"/>
    </source>
</evidence>
<name>A0A1M5YN76_9FIRM</name>
<dbReference type="InterPro" id="IPR001647">
    <property type="entry name" value="HTH_TetR"/>
</dbReference>
<dbReference type="AlphaFoldDB" id="A0A1M5YN76"/>
<feature type="domain" description="HTH tetR-type" evidence="3">
    <location>
        <begin position="10"/>
        <end position="70"/>
    </location>
</feature>
<protein>
    <submittedName>
        <fullName evidence="4">Transcriptional regulator, TetR family</fullName>
    </submittedName>
</protein>
<dbReference type="Pfam" id="PF00440">
    <property type="entry name" value="TetR_N"/>
    <property type="match status" value="1"/>
</dbReference>